<organism evidence="1 2">
    <name type="scientific">Jonquetella anthropi DSM 22815</name>
    <dbReference type="NCBI Taxonomy" id="885272"/>
    <lineage>
        <taxon>Bacteria</taxon>
        <taxon>Thermotogati</taxon>
        <taxon>Synergistota</taxon>
        <taxon>Synergistia</taxon>
        <taxon>Synergistales</taxon>
        <taxon>Dethiosulfovibrionaceae</taxon>
        <taxon>Jonquetella</taxon>
    </lineage>
</organism>
<dbReference type="AlphaFoldDB" id="H0ULK5"/>
<protein>
    <recommendedName>
        <fullName evidence="3">Peptidase C39-like domain-containing protein</fullName>
    </recommendedName>
</protein>
<dbReference type="RefSeq" id="WP_008522283.1">
    <property type="nucleotide sequence ID" value="NZ_CM001376.1"/>
</dbReference>
<evidence type="ECO:0008006" key="3">
    <source>
        <dbReference type="Google" id="ProtNLM"/>
    </source>
</evidence>
<accession>H0ULK5</accession>
<name>H0ULK5_9BACT</name>
<gene>
    <name evidence="1" type="ORF">JonanDRAFT_0033</name>
</gene>
<dbReference type="Proteomes" id="UP000003806">
    <property type="component" value="Chromosome"/>
</dbReference>
<dbReference type="STRING" id="885272.JonanDRAFT_0033"/>
<dbReference type="EMBL" id="CM001376">
    <property type="protein sequence ID" value="EHM12470.1"/>
    <property type="molecule type" value="Genomic_DNA"/>
</dbReference>
<dbReference type="HOGENOM" id="CLU_067524_1_0_0"/>
<dbReference type="OrthoDB" id="27442at2"/>
<sequence length="252" mass="29345">MENWADEQRHIPVPEGYRLESDAAADPGAGDAEGSPYFCHLDFFNAVSTDRLTILPRFRTYQQTRPYSCASAVALMVLEHFGRSDWEELEIADVMASYHGLPPETRRPVPVSDLARFFLDLGWKVSSNVEYTKPFDAEELTRPWLLSPYASFPSERHFSRFCRWCLRHNWPMMVENIDWGGHWRLIVGYDTMGTETLADDVLILVDPHDTADHCQDGFVVEHLEKFFHTWYDIFVMEPHERLQPWVVAYPSE</sequence>
<keyword evidence="2" id="KW-1185">Reference proteome</keyword>
<dbReference type="eggNOG" id="COG3271">
    <property type="taxonomic scope" value="Bacteria"/>
</dbReference>
<proteinExistence type="predicted"/>
<evidence type="ECO:0000313" key="1">
    <source>
        <dbReference type="EMBL" id="EHM12470.1"/>
    </source>
</evidence>
<evidence type="ECO:0000313" key="2">
    <source>
        <dbReference type="Proteomes" id="UP000003806"/>
    </source>
</evidence>
<reference evidence="1 2" key="1">
    <citation type="submission" date="2011-11" db="EMBL/GenBank/DDBJ databases">
        <title>The Noncontiguous Finished genome of Jonquetella anthropi DSM 22815.</title>
        <authorList>
            <consortium name="US DOE Joint Genome Institute (JGI-PGF)"/>
            <person name="Lucas S."/>
            <person name="Copeland A."/>
            <person name="Lapidus A."/>
            <person name="Glavina del Rio T."/>
            <person name="Dalin E."/>
            <person name="Tice H."/>
            <person name="Bruce D."/>
            <person name="Goodwin L."/>
            <person name="Pitluck S."/>
            <person name="Peters L."/>
            <person name="Mikhailova N."/>
            <person name="Held B."/>
            <person name="Kyrpides N."/>
            <person name="Mavromatis K."/>
            <person name="Ivanova N."/>
            <person name="Markowitz V."/>
            <person name="Cheng J.-F."/>
            <person name="Hugenholtz P."/>
            <person name="Woyke T."/>
            <person name="Wu D."/>
            <person name="Gronow S."/>
            <person name="Wellnitz S."/>
            <person name="Brambilla E."/>
            <person name="Klenk H.-P."/>
            <person name="Eisen J.A."/>
        </authorList>
    </citation>
    <scope>NUCLEOTIDE SEQUENCE [LARGE SCALE GENOMIC DNA]</scope>
    <source>
        <strain evidence="1 2">DSM 22815</strain>
    </source>
</reference>